<protein>
    <submittedName>
        <fullName evidence="1">Uncharacterized protein</fullName>
    </submittedName>
</protein>
<organism evidence="1 2">
    <name type="scientific">Cronobacter sakazakii</name>
    <name type="common">Enterobacter sakazakii</name>
    <dbReference type="NCBI Taxonomy" id="28141"/>
    <lineage>
        <taxon>Bacteria</taxon>
        <taxon>Pseudomonadati</taxon>
        <taxon>Pseudomonadota</taxon>
        <taxon>Gammaproteobacteria</taxon>
        <taxon>Enterobacterales</taxon>
        <taxon>Enterobacteriaceae</taxon>
        <taxon>Cronobacter</taxon>
    </lineage>
</organism>
<reference evidence="1 2" key="1">
    <citation type="submission" date="2017-04" db="EMBL/GenBank/DDBJ databases">
        <title>Cronobacter sakazakii, ST83 Lineage Isolates.</title>
        <authorList>
            <person name="Chase H."/>
            <person name="Tall B."/>
            <person name="Gopinath G."/>
            <person name="Lehner A."/>
        </authorList>
    </citation>
    <scope>NUCLEOTIDE SEQUENCE [LARGE SCALE GENOMIC DNA]</scope>
    <source>
        <strain evidence="1 2">MOD1_Comp15</strain>
    </source>
</reference>
<dbReference type="EMBL" id="NCTU01000017">
    <property type="protein sequence ID" value="PUW01858.1"/>
    <property type="molecule type" value="Genomic_DNA"/>
</dbReference>
<dbReference type="Proteomes" id="UP000244856">
    <property type="component" value="Unassembled WGS sequence"/>
</dbReference>
<dbReference type="AlphaFoldDB" id="A0A6A1T4E3"/>
<comment type="caution">
    <text evidence="1">The sequence shown here is derived from an EMBL/GenBank/DDBJ whole genome shotgun (WGS) entry which is preliminary data.</text>
</comment>
<proteinExistence type="predicted"/>
<gene>
    <name evidence="1" type="ORF">B7T07_19985</name>
</gene>
<sequence length="59" mass="6601">MEIIFVLFGDNATARQLIGAVNNEHVSSCRRSPSPADRFMPVWFAGLSGLGFVEYQEHM</sequence>
<evidence type="ECO:0000313" key="1">
    <source>
        <dbReference type="EMBL" id="PUW01858.1"/>
    </source>
</evidence>
<name>A0A6A1T4E3_CROSK</name>
<accession>A0A6A1T4E3</accession>
<evidence type="ECO:0000313" key="2">
    <source>
        <dbReference type="Proteomes" id="UP000244856"/>
    </source>
</evidence>